<dbReference type="PANTHER" id="PTHR43606:SF2">
    <property type="entry name" value="ALKALINE PHOSPHATASE FAMILY PROTEIN (AFU_ORTHOLOGUE AFUA_5G03860)"/>
    <property type="match status" value="1"/>
</dbReference>
<dbReference type="Gene3D" id="2.60.40.380">
    <property type="entry name" value="Purple acid phosphatase-like, N-terminal"/>
    <property type="match status" value="1"/>
</dbReference>
<keyword evidence="2" id="KW-0732">Signal</keyword>
<gene>
    <name evidence="5" type="ORF">GGP71_001065</name>
</gene>
<dbReference type="GO" id="GO:0004035">
    <property type="term" value="F:alkaline phosphatase activity"/>
    <property type="evidence" value="ECO:0007669"/>
    <property type="project" value="UniProtKB-EC"/>
</dbReference>
<accession>A0A9X2PV64</accession>
<dbReference type="EMBL" id="JANUAU010000003">
    <property type="protein sequence ID" value="MCS3677149.1"/>
    <property type="molecule type" value="Genomic_DNA"/>
</dbReference>
<dbReference type="InterPro" id="IPR032093">
    <property type="entry name" value="PhoD_N"/>
</dbReference>
<dbReference type="InterPro" id="IPR038607">
    <property type="entry name" value="PhoD-like_sf"/>
</dbReference>
<dbReference type="Pfam" id="PF16655">
    <property type="entry name" value="PhoD_N"/>
    <property type="match status" value="1"/>
</dbReference>
<dbReference type="CDD" id="cd07389">
    <property type="entry name" value="MPP_PhoD"/>
    <property type="match status" value="1"/>
</dbReference>
<dbReference type="AlphaFoldDB" id="A0A9X2PV64"/>
<dbReference type="PROSITE" id="PS51318">
    <property type="entry name" value="TAT"/>
    <property type="match status" value="1"/>
</dbReference>
<dbReference type="InterPro" id="IPR029052">
    <property type="entry name" value="Metallo-depent_PP-like"/>
</dbReference>
<dbReference type="SUPFAM" id="SSF56300">
    <property type="entry name" value="Metallo-dependent phosphatases"/>
    <property type="match status" value="1"/>
</dbReference>
<evidence type="ECO:0000256" key="2">
    <source>
        <dbReference type="SAM" id="SignalP"/>
    </source>
</evidence>
<evidence type="ECO:0000313" key="6">
    <source>
        <dbReference type="Proteomes" id="UP001155027"/>
    </source>
</evidence>
<proteinExistence type="predicted"/>
<protein>
    <submittedName>
        <fullName evidence="5">Alkaline phosphatase D</fullName>
        <ecNumber evidence="5">3.1.3.1</ecNumber>
    </submittedName>
</protein>
<comment type="caution">
    <text evidence="5">The sequence shown here is derived from an EMBL/GenBank/DDBJ whole genome shotgun (WGS) entry which is preliminary data.</text>
</comment>
<dbReference type="PANTHER" id="PTHR43606">
    <property type="entry name" value="PHOSPHATASE, PUTATIVE (AFU_ORTHOLOGUE AFUA_6G08710)-RELATED"/>
    <property type="match status" value="1"/>
</dbReference>
<feature type="signal peptide" evidence="2">
    <location>
        <begin position="1"/>
        <end position="23"/>
    </location>
</feature>
<feature type="region of interest" description="Disordered" evidence="1">
    <location>
        <begin position="664"/>
        <end position="687"/>
    </location>
</feature>
<reference evidence="5" key="1">
    <citation type="submission" date="2022-08" db="EMBL/GenBank/DDBJ databases">
        <title>Genomic Encyclopedia of Type Strains, Phase V (KMG-V): Genome sequencing to study the core and pangenomes of soil and plant-associated prokaryotes.</title>
        <authorList>
            <person name="Whitman W."/>
        </authorList>
    </citation>
    <scope>NUCLEOTIDE SEQUENCE</scope>
    <source>
        <strain evidence="5">0</strain>
    </source>
</reference>
<dbReference type="Gene3D" id="3.60.21.70">
    <property type="entry name" value="PhoD-like phosphatase"/>
    <property type="match status" value="1"/>
</dbReference>
<dbReference type="Pfam" id="PF09423">
    <property type="entry name" value="PhoD"/>
    <property type="match status" value="1"/>
</dbReference>
<feature type="domain" description="Phospholipase D N-terminal" evidence="4">
    <location>
        <begin position="45"/>
        <end position="138"/>
    </location>
</feature>
<sequence length="687" mass="75113">MPSSRRAFLKTFLSGTGCFAAAAALPFAPSEPARPNGDADVHFPQGVASGDPTPDSILLWTRVQRADAPTEHPVPLVVQVSRRHDFGTVLAERALTVTAASDHTARVFVHDLPSDSVLFYRFLAGNGAAASRRGRTRTAPSPDADRPVRFAYASCQAYEAGYYGVYRTLISEDKEAPPEEKLDFVLHLGDFIYEGLGYGDARSVPPFPSGGQHGEGTPHAKTANDYRHLYRTYLSDPHLQAARARWPFLHVWDDHEFTNDAWQSAATYDSGADSAQSRKVAANRAWFEYIPARLSDHEGDEGGTSHAQDFRPAEVTDAPLDASDRTGLVDEPNNQAAVESMSIYRNFQWGRHLELVLTDGRSYRTPHPVPPEINQKLSGSDRYLTPLKAVEVFDAGRTYDDGHPPETIEIGDQTIPNVRRESAPGSMLGDRQKEWWKNTVARSTATWTVWGHGVPLMPMRIDLGAVDPDAQTVVMTTDTWDGYLTERRELLSFVQDADTRLVSLSGDNHNSFAGLLHPTFESAGETPIGAEFSVCGISSPSLFRAFVQAISDDSPLRPLIAFDGRPVDLDVEQVEALNLTFLDGAKASATAARTGNLDQAKEAGGGPNDHLSYVDSNAYGIGRVTVDARGVDVELITTPPPVTPQRERELEVTRRAHFTLRPASGSGTVALEGPEIEGEPPFPFWSK</sequence>
<evidence type="ECO:0000259" key="4">
    <source>
        <dbReference type="Pfam" id="PF16655"/>
    </source>
</evidence>
<evidence type="ECO:0000313" key="5">
    <source>
        <dbReference type="EMBL" id="MCS3677149.1"/>
    </source>
</evidence>
<dbReference type="EC" id="3.1.3.1" evidence="5"/>
<feature type="chain" id="PRO_5040735722" evidence="2">
    <location>
        <begin position="24"/>
        <end position="687"/>
    </location>
</feature>
<evidence type="ECO:0000259" key="3">
    <source>
        <dbReference type="Pfam" id="PF09423"/>
    </source>
</evidence>
<feature type="domain" description="PhoD-like phosphatase metallophosphatase" evidence="3">
    <location>
        <begin position="150"/>
        <end position="543"/>
    </location>
</feature>
<dbReference type="InterPro" id="IPR006311">
    <property type="entry name" value="TAT_signal"/>
</dbReference>
<dbReference type="RefSeq" id="WP_259079690.1">
    <property type="nucleotide sequence ID" value="NZ_JANUAU010000003.1"/>
</dbReference>
<dbReference type="InterPro" id="IPR052900">
    <property type="entry name" value="Phospholipid_Metab_Enz"/>
</dbReference>
<dbReference type="InterPro" id="IPR018946">
    <property type="entry name" value="PhoD-like_MPP"/>
</dbReference>
<name>A0A9X2PV64_9BACT</name>
<evidence type="ECO:0000256" key="1">
    <source>
        <dbReference type="SAM" id="MobiDB-lite"/>
    </source>
</evidence>
<organism evidence="5 6">
    <name type="scientific">Salinibacter ruber</name>
    <dbReference type="NCBI Taxonomy" id="146919"/>
    <lineage>
        <taxon>Bacteria</taxon>
        <taxon>Pseudomonadati</taxon>
        <taxon>Rhodothermota</taxon>
        <taxon>Rhodothermia</taxon>
        <taxon>Rhodothermales</taxon>
        <taxon>Salinibacteraceae</taxon>
        <taxon>Salinibacter</taxon>
    </lineage>
</organism>
<keyword evidence="5" id="KW-0378">Hydrolase</keyword>
<dbReference type="Proteomes" id="UP001155027">
    <property type="component" value="Unassembled WGS sequence"/>
</dbReference>